<reference evidence="2 3" key="1">
    <citation type="submission" date="2023-05" db="EMBL/GenBank/DDBJ databases">
        <title>B98-5 Cell Line De Novo Hybrid Assembly: An Optical Mapping Approach.</title>
        <authorList>
            <person name="Kananen K."/>
            <person name="Auerbach J.A."/>
            <person name="Kautto E."/>
            <person name="Blachly J.S."/>
        </authorList>
    </citation>
    <scope>NUCLEOTIDE SEQUENCE [LARGE SCALE GENOMIC DNA]</scope>
    <source>
        <strain evidence="2">B95-8</strain>
        <tissue evidence="2">Cell line</tissue>
    </source>
</reference>
<evidence type="ECO:0000256" key="1">
    <source>
        <dbReference type="SAM" id="SignalP"/>
    </source>
</evidence>
<evidence type="ECO:0000313" key="3">
    <source>
        <dbReference type="Proteomes" id="UP001266305"/>
    </source>
</evidence>
<accession>A0ABQ9TAI0</accession>
<dbReference type="Proteomes" id="UP001266305">
    <property type="component" value="Unassembled WGS sequence"/>
</dbReference>
<name>A0ABQ9TAI0_SAGOE</name>
<feature type="signal peptide" evidence="1">
    <location>
        <begin position="1"/>
        <end position="22"/>
    </location>
</feature>
<keyword evidence="1" id="KW-0732">Signal</keyword>
<organism evidence="2 3">
    <name type="scientific">Saguinus oedipus</name>
    <name type="common">Cotton-top tamarin</name>
    <name type="synonym">Oedipomidas oedipus</name>
    <dbReference type="NCBI Taxonomy" id="9490"/>
    <lineage>
        <taxon>Eukaryota</taxon>
        <taxon>Metazoa</taxon>
        <taxon>Chordata</taxon>
        <taxon>Craniata</taxon>
        <taxon>Vertebrata</taxon>
        <taxon>Euteleostomi</taxon>
        <taxon>Mammalia</taxon>
        <taxon>Eutheria</taxon>
        <taxon>Euarchontoglires</taxon>
        <taxon>Primates</taxon>
        <taxon>Haplorrhini</taxon>
        <taxon>Platyrrhini</taxon>
        <taxon>Cebidae</taxon>
        <taxon>Callitrichinae</taxon>
        <taxon>Saguinus</taxon>
    </lineage>
</organism>
<protein>
    <submittedName>
        <fullName evidence="2">Uncharacterized protein</fullName>
    </submittedName>
</protein>
<feature type="non-terminal residue" evidence="2">
    <location>
        <position position="1"/>
    </location>
</feature>
<comment type="caution">
    <text evidence="2">The sequence shown here is derived from an EMBL/GenBank/DDBJ whole genome shotgun (WGS) entry which is preliminary data.</text>
</comment>
<feature type="non-terminal residue" evidence="2">
    <location>
        <position position="85"/>
    </location>
</feature>
<dbReference type="EMBL" id="JASSZA010000402">
    <property type="protein sequence ID" value="KAK2081202.1"/>
    <property type="molecule type" value="Genomic_DNA"/>
</dbReference>
<feature type="chain" id="PRO_5045596364" evidence="1">
    <location>
        <begin position="23"/>
        <end position="85"/>
    </location>
</feature>
<proteinExistence type="predicted"/>
<keyword evidence="3" id="KW-1185">Reference proteome</keyword>
<gene>
    <name evidence="2" type="ORF">P7K49_040376</name>
</gene>
<sequence length="85" mass="9058">RGCACLAGLAGICILINTLSSGHRTAGLQSQHAPGSRTVRITEGRGRAVHSSLYFWGVVVTGLWDYNPSQHLARGHFASLEKEVG</sequence>
<evidence type="ECO:0000313" key="2">
    <source>
        <dbReference type="EMBL" id="KAK2081202.1"/>
    </source>
</evidence>